<dbReference type="InterPro" id="IPR037272">
    <property type="entry name" value="SNS_sf"/>
</dbReference>
<proteinExistence type="predicted"/>
<gene>
    <name evidence="7" type="ORF">ElyMa_004667200</name>
</gene>
<dbReference type="GO" id="GO:0006865">
    <property type="term" value="P:amino acid transport"/>
    <property type="evidence" value="ECO:0007669"/>
    <property type="project" value="TreeGrafter"/>
</dbReference>
<dbReference type="InterPro" id="IPR000175">
    <property type="entry name" value="Na/ntran_symport"/>
</dbReference>
<comment type="caution">
    <text evidence="7">The sequence shown here is derived from an EMBL/GenBank/DDBJ whole genome shotgun (WGS) entry which is preliminary data.</text>
</comment>
<keyword evidence="4 6" id="KW-1133">Transmembrane helix</keyword>
<evidence type="ECO:0000256" key="2">
    <source>
        <dbReference type="ARBA" id="ARBA00022448"/>
    </source>
</evidence>
<accession>A0AAV4I5T2</accession>
<evidence type="ECO:0000256" key="4">
    <source>
        <dbReference type="ARBA" id="ARBA00022989"/>
    </source>
</evidence>
<dbReference type="PANTHER" id="PTHR11616">
    <property type="entry name" value="SODIUM/CHLORIDE DEPENDENT TRANSPORTER"/>
    <property type="match status" value="1"/>
</dbReference>
<dbReference type="GO" id="GO:0035725">
    <property type="term" value="P:sodium ion transmembrane transport"/>
    <property type="evidence" value="ECO:0007669"/>
    <property type="project" value="TreeGrafter"/>
</dbReference>
<comment type="subcellular location">
    <subcellularLocation>
        <location evidence="1">Membrane</location>
        <topology evidence="1">Multi-pass membrane protein</topology>
    </subcellularLocation>
</comment>
<name>A0AAV4I5T2_9GAST</name>
<feature type="transmembrane region" description="Helical" evidence="6">
    <location>
        <begin position="57"/>
        <end position="80"/>
    </location>
</feature>
<feature type="transmembrane region" description="Helical" evidence="6">
    <location>
        <begin position="25"/>
        <end position="51"/>
    </location>
</feature>
<dbReference type="GO" id="GO:0005886">
    <property type="term" value="C:plasma membrane"/>
    <property type="evidence" value="ECO:0007669"/>
    <property type="project" value="TreeGrafter"/>
</dbReference>
<keyword evidence="2" id="KW-0813">Transport</keyword>
<keyword evidence="8" id="KW-1185">Reference proteome</keyword>
<organism evidence="7 8">
    <name type="scientific">Elysia marginata</name>
    <dbReference type="NCBI Taxonomy" id="1093978"/>
    <lineage>
        <taxon>Eukaryota</taxon>
        <taxon>Metazoa</taxon>
        <taxon>Spiralia</taxon>
        <taxon>Lophotrochozoa</taxon>
        <taxon>Mollusca</taxon>
        <taxon>Gastropoda</taxon>
        <taxon>Heterobranchia</taxon>
        <taxon>Euthyneura</taxon>
        <taxon>Panpulmonata</taxon>
        <taxon>Sacoglossa</taxon>
        <taxon>Placobranchoidea</taxon>
        <taxon>Plakobranchidae</taxon>
        <taxon>Elysia</taxon>
    </lineage>
</organism>
<keyword evidence="3 6" id="KW-0812">Transmembrane</keyword>
<dbReference type="EMBL" id="BMAT01009355">
    <property type="protein sequence ID" value="GFS04852.1"/>
    <property type="molecule type" value="Genomic_DNA"/>
</dbReference>
<keyword evidence="5 6" id="KW-0472">Membrane</keyword>
<dbReference type="Proteomes" id="UP000762676">
    <property type="component" value="Unassembled WGS sequence"/>
</dbReference>
<feature type="transmembrane region" description="Helical" evidence="6">
    <location>
        <begin position="101"/>
        <end position="124"/>
    </location>
</feature>
<sequence>MFGIIECITASIRDLKLHPWLQKKWVTAGIICGLACAIGLVFVQGSGFYWLELFDTFLGTYQLIFIGLMESIAVGWVLGTERFSDDIQFMIGHRPGILWKLAWKIFSPVVLSILLIGSLVFKFSEPLTYRVYNKNTTQMDDSSYPWYALLICAALFLSSMLWPPGVALARKFGLLHYEPAKSSRENSAER</sequence>
<evidence type="ECO:0000256" key="1">
    <source>
        <dbReference type="ARBA" id="ARBA00004141"/>
    </source>
</evidence>
<evidence type="ECO:0000256" key="6">
    <source>
        <dbReference type="SAM" id="Phobius"/>
    </source>
</evidence>
<dbReference type="PRINTS" id="PR00176">
    <property type="entry name" value="NANEUSMPORT"/>
</dbReference>
<dbReference type="Pfam" id="PF00209">
    <property type="entry name" value="SNF"/>
    <property type="match status" value="1"/>
</dbReference>
<dbReference type="PANTHER" id="PTHR11616:SF240">
    <property type="entry name" value="BLOATED TUBULES, ISOFORM B-RELATED"/>
    <property type="match status" value="1"/>
</dbReference>
<evidence type="ECO:0000256" key="3">
    <source>
        <dbReference type="ARBA" id="ARBA00022692"/>
    </source>
</evidence>
<reference evidence="7 8" key="1">
    <citation type="journal article" date="2021" name="Elife">
        <title>Chloroplast acquisition without the gene transfer in kleptoplastic sea slugs, Plakobranchus ocellatus.</title>
        <authorList>
            <person name="Maeda T."/>
            <person name="Takahashi S."/>
            <person name="Yoshida T."/>
            <person name="Shimamura S."/>
            <person name="Takaki Y."/>
            <person name="Nagai Y."/>
            <person name="Toyoda A."/>
            <person name="Suzuki Y."/>
            <person name="Arimoto A."/>
            <person name="Ishii H."/>
            <person name="Satoh N."/>
            <person name="Nishiyama T."/>
            <person name="Hasebe M."/>
            <person name="Maruyama T."/>
            <person name="Minagawa J."/>
            <person name="Obokata J."/>
            <person name="Shigenobu S."/>
        </authorList>
    </citation>
    <scope>NUCLEOTIDE SEQUENCE [LARGE SCALE GENOMIC DNA]</scope>
</reference>
<protein>
    <submittedName>
        <fullName evidence="7">Transporter</fullName>
    </submittedName>
</protein>
<dbReference type="PROSITE" id="PS50267">
    <property type="entry name" value="NA_NEUROTRAN_SYMP_3"/>
    <property type="match status" value="1"/>
</dbReference>
<evidence type="ECO:0000256" key="5">
    <source>
        <dbReference type="ARBA" id="ARBA00023136"/>
    </source>
</evidence>
<dbReference type="SUPFAM" id="SSF161070">
    <property type="entry name" value="SNF-like"/>
    <property type="match status" value="1"/>
</dbReference>
<evidence type="ECO:0000313" key="7">
    <source>
        <dbReference type="EMBL" id="GFS04852.1"/>
    </source>
</evidence>
<dbReference type="AlphaFoldDB" id="A0AAV4I5T2"/>
<evidence type="ECO:0000313" key="8">
    <source>
        <dbReference type="Proteomes" id="UP000762676"/>
    </source>
</evidence>
<feature type="transmembrane region" description="Helical" evidence="6">
    <location>
        <begin position="144"/>
        <end position="162"/>
    </location>
</feature>